<dbReference type="EMBL" id="CAHS01000016">
    <property type="protein sequence ID" value="CCG88010.1"/>
    <property type="molecule type" value="Genomic_DNA"/>
</dbReference>
<accession>V5Z9W7</accession>
<sequence length="75" mass="8455">MPYFLACASDGCHQRDVPFLLMQPCLGNGIAAAKTPAPWLGRRRNLVAHVSFGLGRWLSAWLLAFPLSKYFRYQT</sequence>
<dbReference type="Pfam" id="PF11158">
    <property type="entry name" value="DUF2938"/>
    <property type="match status" value="1"/>
</dbReference>
<gene>
    <name evidence="1" type="ORF">EPIR_2647</name>
</gene>
<reference evidence="1 2" key="1">
    <citation type="journal article" date="2013" name="Syst. Appl. Microbiol.">
        <title>Phylogenetic position and virulence apparatus of the pear flower necrosis pathogen Erwinia piriflorinigrans CFBP 5888T as assessed by comparative genomics.</title>
        <authorList>
            <person name="Smits T.H."/>
            <person name="Rezzonico F."/>
            <person name="Lopez M.M."/>
            <person name="Blom J."/>
            <person name="Goesmann A."/>
            <person name="Frey J.E."/>
            <person name="Duffy B."/>
        </authorList>
    </citation>
    <scope>NUCLEOTIDE SEQUENCE [LARGE SCALE GENOMIC DNA]</scope>
    <source>
        <strain evidence="2">CFBP5888</strain>
    </source>
</reference>
<dbReference type="STRING" id="1161919.EPIR_2647"/>
<organism evidence="1 2">
    <name type="scientific">Erwinia piriflorinigrans CFBP 5888</name>
    <dbReference type="NCBI Taxonomy" id="1161919"/>
    <lineage>
        <taxon>Bacteria</taxon>
        <taxon>Pseudomonadati</taxon>
        <taxon>Pseudomonadota</taxon>
        <taxon>Gammaproteobacteria</taxon>
        <taxon>Enterobacterales</taxon>
        <taxon>Erwiniaceae</taxon>
        <taxon>Erwinia</taxon>
    </lineage>
</organism>
<comment type="caution">
    <text evidence="1">The sequence shown here is derived from an EMBL/GenBank/DDBJ whole genome shotgun (WGS) entry which is preliminary data.</text>
</comment>
<proteinExistence type="predicted"/>
<dbReference type="Proteomes" id="UP000018217">
    <property type="component" value="Unassembled WGS sequence"/>
</dbReference>
<dbReference type="InterPro" id="IPR021329">
    <property type="entry name" value="DUF2938"/>
</dbReference>
<evidence type="ECO:0000313" key="1">
    <source>
        <dbReference type="EMBL" id="CCG88010.1"/>
    </source>
</evidence>
<dbReference type="AlphaFoldDB" id="V5Z9W7"/>
<keyword evidence="2" id="KW-1185">Reference proteome</keyword>
<name>V5Z9W7_9GAMM</name>
<protein>
    <submittedName>
        <fullName evidence="1">Uncharacterized protein</fullName>
    </submittedName>
</protein>
<evidence type="ECO:0000313" key="2">
    <source>
        <dbReference type="Proteomes" id="UP000018217"/>
    </source>
</evidence>